<name>A0ACB7PPU6_9PEZI</name>
<reference evidence="1 2" key="1">
    <citation type="journal article" date="2021" name="Nat. Commun.">
        <title>Genetic determinants of endophytism in the Arabidopsis root mycobiome.</title>
        <authorList>
            <person name="Mesny F."/>
            <person name="Miyauchi S."/>
            <person name="Thiergart T."/>
            <person name="Pickel B."/>
            <person name="Atanasova L."/>
            <person name="Karlsson M."/>
            <person name="Huettel B."/>
            <person name="Barry K.W."/>
            <person name="Haridas S."/>
            <person name="Chen C."/>
            <person name="Bauer D."/>
            <person name="Andreopoulos W."/>
            <person name="Pangilinan J."/>
            <person name="LaButti K."/>
            <person name="Riley R."/>
            <person name="Lipzen A."/>
            <person name="Clum A."/>
            <person name="Drula E."/>
            <person name="Henrissat B."/>
            <person name="Kohler A."/>
            <person name="Grigoriev I.V."/>
            <person name="Martin F.M."/>
            <person name="Hacquard S."/>
        </authorList>
    </citation>
    <scope>NUCLEOTIDE SEQUENCE [LARGE SCALE GENOMIC DNA]</scope>
    <source>
        <strain evidence="1 2">MPI-SDFR-AT-0079</strain>
    </source>
</reference>
<keyword evidence="2" id="KW-1185">Reference proteome</keyword>
<dbReference type="Proteomes" id="UP000724584">
    <property type="component" value="Unassembled WGS sequence"/>
</dbReference>
<accession>A0ACB7PPU6</accession>
<dbReference type="EMBL" id="JAGIZQ010000001">
    <property type="protein sequence ID" value="KAH6651232.1"/>
    <property type="molecule type" value="Genomic_DNA"/>
</dbReference>
<comment type="caution">
    <text evidence="1">The sequence shown here is derived from an EMBL/GenBank/DDBJ whole genome shotgun (WGS) entry which is preliminary data.</text>
</comment>
<gene>
    <name evidence="1" type="ORF">F5144DRAFT_609036</name>
</gene>
<protein>
    <submittedName>
        <fullName evidence="1">Uncharacterized protein</fullName>
    </submittedName>
</protein>
<proteinExistence type="predicted"/>
<evidence type="ECO:0000313" key="2">
    <source>
        <dbReference type="Proteomes" id="UP000724584"/>
    </source>
</evidence>
<sequence>MPPKATVSAMNQRRANRGTADGATTGGGTASGTAGAAVAHVFLESPQGNAPTDEQLARLLPNAPAVFHACVAAIKREEEALIAEVEQRKAAAIAEVENKKAAAIAALETLNEQLHQKEKVFKDKESAARDKNKQMEATLAALLHKIKELAVAVSPQAAQSGPDQRLDVPAAEGKDKRNQAAATSDGLTTSIPHTLKYVSDVKEQSSDRRRPNIETPDKGKQPSPAPDQSNFVALRSELTEYLHRYEICNSDVEPTFVAGLFVRLLDNDHWRANFEDYHLHGPQGMMLCVTAVVMRGLDCEEDQWNECFCDGDRRGALRGYCVRITKLEREGGPIQFTRGQALSVAMVPFWREA</sequence>
<organism evidence="1 2">
    <name type="scientific">Chaetomium tenue</name>
    <dbReference type="NCBI Taxonomy" id="1854479"/>
    <lineage>
        <taxon>Eukaryota</taxon>
        <taxon>Fungi</taxon>
        <taxon>Dikarya</taxon>
        <taxon>Ascomycota</taxon>
        <taxon>Pezizomycotina</taxon>
        <taxon>Sordariomycetes</taxon>
        <taxon>Sordariomycetidae</taxon>
        <taxon>Sordariales</taxon>
        <taxon>Chaetomiaceae</taxon>
        <taxon>Chaetomium</taxon>
    </lineage>
</organism>
<evidence type="ECO:0000313" key="1">
    <source>
        <dbReference type="EMBL" id="KAH6651232.1"/>
    </source>
</evidence>